<keyword evidence="2" id="KW-1185">Reference proteome</keyword>
<accession>A0A445ANH4</accession>
<protein>
    <submittedName>
        <fullName evidence="1">Uncharacterized protein</fullName>
    </submittedName>
</protein>
<name>A0A445ANH4_ARAHY</name>
<dbReference type="AlphaFoldDB" id="A0A445ANH4"/>
<evidence type="ECO:0000313" key="1">
    <source>
        <dbReference type="EMBL" id="RYR27945.1"/>
    </source>
</evidence>
<comment type="caution">
    <text evidence="1">The sequence shown here is derived from an EMBL/GenBank/DDBJ whole genome shotgun (WGS) entry which is preliminary data.</text>
</comment>
<dbReference type="Proteomes" id="UP000289738">
    <property type="component" value="Chromosome B01"/>
</dbReference>
<gene>
    <name evidence="1" type="ORF">Ahy_B01g052018</name>
</gene>
<proteinExistence type="predicted"/>
<sequence length="136" mass="15527">MNYDSKSLLNKKIIFDSKSQRPQTLTRKSEAPFFGSTKLHTLQKQKHNKEFEYETYEWGRGKSVALPLSATLVAESNLTSLRNPLESWVAPMYKVMLEGILIHNIVMGYPIHPLLQVGSVSFLQKGLYLDDMSAQH</sequence>
<dbReference type="EMBL" id="SDMP01000011">
    <property type="protein sequence ID" value="RYR27945.1"/>
    <property type="molecule type" value="Genomic_DNA"/>
</dbReference>
<organism evidence="1 2">
    <name type="scientific">Arachis hypogaea</name>
    <name type="common">Peanut</name>
    <dbReference type="NCBI Taxonomy" id="3818"/>
    <lineage>
        <taxon>Eukaryota</taxon>
        <taxon>Viridiplantae</taxon>
        <taxon>Streptophyta</taxon>
        <taxon>Embryophyta</taxon>
        <taxon>Tracheophyta</taxon>
        <taxon>Spermatophyta</taxon>
        <taxon>Magnoliopsida</taxon>
        <taxon>eudicotyledons</taxon>
        <taxon>Gunneridae</taxon>
        <taxon>Pentapetalae</taxon>
        <taxon>rosids</taxon>
        <taxon>fabids</taxon>
        <taxon>Fabales</taxon>
        <taxon>Fabaceae</taxon>
        <taxon>Papilionoideae</taxon>
        <taxon>50 kb inversion clade</taxon>
        <taxon>dalbergioids sensu lato</taxon>
        <taxon>Dalbergieae</taxon>
        <taxon>Pterocarpus clade</taxon>
        <taxon>Arachis</taxon>
    </lineage>
</organism>
<reference evidence="1 2" key="1">
    <citation type="submission" date="2019-01" db="EMBL/GenBank/DDBJ databases">
        <title>Sequencing of cultivated peanut Arachis hypogaea provides insights into genome evolution and oil improvement.</title>
        <authorList>
            <person name="Chen X."/>
        </authorList>
    </citation>
    <scope>NUCLEOTIDE SEQUENCE [LARGE SCALE GENOMIC DNA]</scope>
    <source>
        <strain evidence="2">cv. Fuhuasheng</strain>
        <tissue evidence="1">Leaves</tissue>
    </source>
</reference>
<evidence type="ECO:0000313" key="2">
    <source>
        <dbReference type="Proteomes" id="UP000289738"/>
    </source>
</evidence>